<evidence type="ECO:0000313" key="1">
    <source>
        <dbReference type="EMBL" id="CAM96233.1"/>
    </source>
</evidence>
<gene>
    <name evidence="1" type="ordered locus">pQBR0201</name>
</gene>
<accession>A4V6S1</accession>
<sequence length="155" mass="17367">MPPPGIQNMLIPIRSKKEMQTYNVDVAYLQEEDAFDVNHLLPNWLPSANIFLQRSASLAKVGVSGSLSQLDFNHWLSDLVLSLPAHNGVSLDLSLTESQGVAKVDFSLVDRITNIDPPIEADNPGFLNYALTWFRSRRPNVRIYATEGLFWIEGV</sequence>
<keyword evidence="1" id="KW-0614">Plasmid</keyword>
<evidence type="ECO:0000313" key="2">
    <source>
        <dbReference type="Proteomes" id="UP000002332"/>
    </source>
</evidence>
<proteinExistence type="predicted"/>
<name>A4V6S1_PSEFS</name>
<dbReference type="AlphaFoldDB" id="A4V6S1"/>
<geneLocation type="plasmid" evidence="1 2">
    <name>pQBR103</name>
</geneLocation>
<dbReference type="Proteomes" id="UP000002332">
    <property type="component" value="Plasmid pQBR103"/>
</dbReference>
<reference evidence="1 2" key="1">
    <citation type="journal article" date="2007" name="ISME J.">
        <title>Sequence-based analysis of pQBR103; a representative of a unique, transfer-proficient mega plasmid resident in the microbial community of sugar beet.</title>
        <authorList>
            <person name="Tett A."/>
            <person name="Spiers A.J."/>
            <person name="Crossman L.C."/>
            <person name="Ager D."/>
            <person name="Ciric L."/>
            <person name="Dow J.M."/>
            <person name="Fry J.C."/>
            <person name="Harris D."/>
            <person name="Lilley A."/>
            <person name="Oliver A."/>
            <person name="Parkhill J."/>
            <person name="Quail M.A."/>
            <person name="Rainey P.B."/>
            <person name="Saunders N.J."/>
            <person name="Seeger K."/>
            <person name="Snyder L.A.S."/>
            <person name="Squares R."/>
            <person name="Thomas C.M."/>
            <person name="Turner S.L."/>
            <person name="Zhang X.-X."/>
            <person name="Field D."/>
            <person name="Bailey M.J."/>
        </authorList>
    </citation>
    <scope>NUCLEOTIDE SEQUENCE [LARGE SCALE GENOMIC DNA]</scope>
    <source>
        <strain evidence="1 2">SBW25</strain>
    </source>
</reference>
<protein>
    <submittedName>
        <fullName evidence="1">Uncharacterized protein</fullName>
    </submittedName>
</protein>
<organism evidence="1 2">
    <name type="scientific">Pseudomonas fluorescens (strain SBW25)</name>
    <dbReference type="NCBI Taxonomy" id="216595"/>
    <lineage>
        <taxon>Bacteria</taxon>
        <taxon>Pseudomonadati</taxon>
        <taxon>Pseudomonadota</taxon>
        <taxon>Gammaproteobacteria</taxon>
        <taxon>Pseudomonadales</taxon>
        <taxon>Pseudomonadaceae</taxon>
        <taxon>Pseudomonas</taxon>
    </lineage>
</organism>
<dbReference type="EMBL" id="AM235768">
    <property type="protein sequence ID" value="CAM96233.1"/>
    <property type="molecule type" value="Genomic_DNA"/>
</dbReference>